<dbReference type="InterPro" id="IPR001789">
    <property type="entry name" value="Sig_transdc_resp-reg_receiver"/>
</dbReference>
<evidence type="ECO:0000256" key="3">
    <source>
        <dbReference type="PROSITE-ProRule" id="PRU00169"/>
    </source>
</evidence>
<reference evidence="6" key="1">
    <citation type="submission" date="2022-08" db="EMBL/GenBank/DDBJ databases">
        <authorList>
            <consortium name="DOE Joint Genome Institute"/>
            <person name="Min B."/>
            <person name="Riley R."/>
            <person name="Sierra-Patev S."/>
            <person name="Naranjo-Ortiz M."/>
            <person name="Looney B."/>
            <person name="Konkel Z."/>
            <person name="Slot J.C."/>
            <person name="Sakamoto Y."/>
            <person name="Steenwyk J.L."/>
            <person name="Rokas A."/>
            <person name="Carro J."/>
            <person name="Camarero S."/>
            <person name="Ferreira P."/>
            <person name="Molpeceres G."/>
            <person name="Ruiz-Duenas F.J."/>
            <person name="Serrano A."/>
            <person name="Henrissat B."/>
            <person name="Drula E."/>
            <person name="Hughes K.W."/>
            <person name="Mata J.L."/>
            <person name="Ishikawa N.K."/>
            <person name="Vargas-Isla R."/>
            <person name="Ushijima S."/>
            <person name="Smith C.A."/>
            <person name="Ahrendt S."/>
            <person name="Andreopoulos W."/>
            <person name="He G."/>
            <person name="Labutti K."/>
            <person name="Lipzen A."/>
            <person name="Ng V."/>
            <person name="Sandor L."/>
            <person name="Barry K."/>
            <person name="Martinez A.T."/>
            <person name="Xiao Y."/>
            <person name="Gibbons J.G."/>
            <person name="Terashima K."/>
            <person name="Hibbett D.S."/>
            <person name="Grigoriev I.V."/>
        </authorList>
    </citation>
    <scope>NUCLEOTIDE SEQUENCE</scope>
    <source>
        <strain evidence="6">Sp2 HRB7682 ss15</strain>
    </source>
</reference>
<name>A0A9W9AYU6_9AGAR</name>
<feature type="compositionally biased region" description="Polar residues" evidence="4">
    <location>
        <begin position="833"/>
        <end position="848"/>
    </location>
</feature>
<dbReference type="CDD" id="cd17546">
    <property type="entry name" value="REC_hyHK_CKI1_RcsC-like"/>
    <property type="match status" value="1"/>
</dbReference>
<dbReference type="EMBL" id="JANVFS010000004">
    <property type="protein sequence ID" value="KAJ4492719.1"/>
    <property type="molecule type" value="Genomic_DNA"/>
</dbReference>
<evidence type="ECO:0000259" key="5">
    <source>
        <dbReference type="PROSITE" id="PS50110"/>
    </source>
</evidence>
<protein>
    <recommendedName>
        <fullName evidence="5">Response regulatory domain-containing protein</fullName>
    </recommendedName>
</protein>
<feature type="compositionally biased region" description="Polar residues" evidence="4">
    <location>
        <begin position="1174"/>
        <end position="1192"/>
    </location>
</feature>
<evidence type="ECO:0000256" key="4">
    <source>
        <dbReference type="SAM" id="MobiDB-lite"/>
    </source>
</evidence>
<feature type="compositionally biased region" description="Low complexity" evidence="4">
    <location>
        <begin position="41"/>
        <end position="71"/>
    </location>
</feature>
<feature type="compositionally biased region" description="Low complexity" evidence="4">
    <location>
        <begin position="1252"/>
        <end position="1279"/>
    </location>
</feature>
<evidence type="ECO:0000256" key="1">
    <source>
        <dbReference type="ARBA" id="ARBA00022553"/>
    </source>
</evidence>
<keyword evidence="2" id="KW-0902">Two-component regulatory system</keyword>
<dbReference type="GO" id="GO:0000156">
    <property type="term" value="F:phosphorelay response regulator activity"/>
    <property type="evidence" value="ECO:0007669"/>
    <property type="project" value="UniProtKB-ARBA"/>
</dbReference>
<dbReference type="PANTHER" id="PTHR45339">
    <property type="entry name" value="HYBRID SIGNAL TRANSDUCTION HISTIDINE KINASE J"/>
    <property type="match status" value="1"/>
</dbReference>
<dbReference type="SMART" id="SM00448">
    <property type="entry name" value="REC"/>
    <property type="match status" value="1"/>
</dbReference>
<accession>A0A9W9AYU6</accession>
<dbReference type="Pfam" id="PF00072">
    <property type="entry name" value="Response_reg"/>
    <property type="match status" value="1"/>
</dbReference>
<feature type="modified residue" description="4-aspartylphosphate" evidence="3">
    <location>
        <position position="974"/>
    </location>
</feature>
<dbReference type="PANTHER" id="PTHR45339:SF1">
    <property type="entry name" value="HYBRID SIGNAL TRANSDUCTION HISTIDINE KINASE J"/>
    <property type="match status" value="1"/>
</dbReference>
<dbReference type="SUPFAM" id="SSF52172">
    <property type="entry name" value="CheY-like"/>
    <property type="match status" value="1"/>
</dbReference>
<evidence type="ECO:0000256" key="2">
    <source>
        <dbReference type="ARBA" id="ARBA00023012"/>
    </source>
</evidence>
<feature type="compositionally biased region" description="Low complexity" evidence="4">
    <location>
        <begin position="789"/>
        <end position="806"/>
    </location>
</feature>
<feature type="region of interest" description="Disordered" evidence="4">
    <location>
        <begin position="1095"/>
        <end position="1156"/>
    </location>
</feature>
<feature type="region of interest" description="Disordered" evidence="4">
    <location>
        <begin position="41"/>
        <end position="153"/>
    </location>
</feature>
<feature type="compositionally biased region" description="Low complexity" evidence="4">
    <location>
        <begin position="1123"/>
        <end position="1147"/>
    </location>
</feature>
<dbReference type="PROSITE" id="PS50110">
    <property type="entry name" value="RESPONSE_REGULATORY"/>
    <property type="match status" value="1"/>
</dbReference>
<gene>
    <name evidence="6" type="ORF">C8J55DRAFT_212786</name>
</gene>
<evidence type="ECO:0000313" key="6">
    <source>
        <dbReference type="EMBL" id="KAJ4492719.1"/>
    </source>
</evidence>
<feature type="region of interest" description="Disordered" evidence="4">
    <location>
        <begin position="667"/>
        <end position="704"/>
    </location>
</feature>
<feature type="region of interest" description="Disordered" evidence="4">
    <location>
        <begin position="1174"/>
        <end position="1291"/>
    </location>
</feature>
<sequence>MLPSNSGKLMEAGPSLVEEADGEHLVQDAVVLDMAPFNKFSIISPSEPSRPISTPTSSDRPALSSSDSGGDSSDDDDSIQERENGDTFDANHSPSIPRLRPVLPGPPMQNHPRFSRAFSLPLPSQLGHLKHPHRSSLSSLMKPIHSDPVSPQSHPFNELSLELADSVQTVIQTMLQISPAQVLDPAKEQFSACALSVPTPSMSAMFTAMKNLNYIAANMAEFAAEKQHSESTPPSSSSKKHNDFDIGELLQCTGDALSASAAQVGVDLVLFHGDVALRHVWVRGDESGMRYLLSLLITQVLTTCQRGDTIEIGLFVNRSPSTRRQNSSSSDSIDDDVLRSTALHLEGEGPFHCVIEIFHRFSPASTSEGLSRHKPSFSSLNLRRLLVTVSATLSQYKPSVDGLLEIGRSCRLSFVLDGGISPQQTPATVTEDNSISTSEPTLEQLSTFVDSLKGKKVHLYASSKGSFAHHLTSYLTAWGMDVSHIPSEGGVENALEQPPSPTATSNIESYTPSGIPPKMELPQQPKSQPASFIFIDDDVNVLKDRVQAIKEEQVYPLHLNSRKRPSLAAHHRPRSSPQVVRMSAGVNATPVVILHFTSLANYKVTKDVVQSVLNSYRGTLLPLPEIMVVPKPAGPRRFLTLLHTAVTKPVVDPFFSPIATTPNSPYTIGGGSFLSPQHHHSGSPRTPSVHRPSGSRSNSDRSSRSVNNILENHINLPPSPLSMQESSEYFSETVSRLGETSVKLGDTARAGVILQSPDGQPTGIFFSPRAEKTNMFSSYGMERDRGHLSVVSGPRRSSSSVEGPPVTFSSLHLDHAASAESSPRSGGIGVNVQVPSRQNSRSTMSPHTDTSEAPHLEAQTPRKTSIDFGPRKGMLHVSPPGSPLVDSTALRNTRRSKLDGKGLSPIVTGKKGKSPAEGNIVPPISVLIVDDNPINRTILSTFMKKNKIKYDVASNGKEAVEKWKTGEFHLILMDIQMPVMDGIDATRAIRNIERVNSGYIQPSPSVELEELFSALSDDTDSRTSAASPYRSSVIIVALTASSLQSDRIAALAAGCNDFLTKPVSLQWLNNKLIEWGSIKALSMYADMTTEAVKTQTDQAKNIADRLHVPKGRKTPPSPPAPKSPTVLPTTHVPSPASAPAQSPSPRSGTSSAMWSPPQASAVISFRAHLGLKSPEQQDSQNLPDESTPSTVCPPSAATGISSSSQPPSSEYLNGFISNRPRFDPNASTSTLKQGDIFRLNSGEVASSDNVRESGSTSSVSRSPSPTTPATPGSPLLPATMGDDEKSKVADTQDAANLRLELNVPGGCIELYTQSGNVREDSVVVPP</sequence>
<evidence type="ECO:0000313" key="7">
    <source>
        <dbReference type="Proteomes" id="UP001150238"/>
    </source>
</evidence>
<comment type="caution">
    <text evidence="6">The sequence shown here is derived from an EMBL/GenBank/DDBJ whole genome shotgun (WGS) entry which is preliminary data.</text>
</comment>
<organism evidence="6 7">
    <name type="scientific">Lentinula lateritia</name>
    <dbReference type="NCBI Taxonomy" id="40482"/>
    <lineage>
        <taxon>Eukaryota</taxon>
        <taxon>Fungi</taxon>
        <taxon>Dikarya</taxon>
        <taxon>Basidiomycota</taxon>
        <taxon>Agaricomycotina</taxon>
        <taxon>Agaricomycetes</taxon>
        <taxon>Agaricomycetidae</taxon>
        <taxon>Agaricales</taxon>
        <taxon>Marasmiineae</taxon>
        <taxon>Omphalotaceae</taxon>
        <taxon>Lentinula</taxon>
    </lineage>
</organism>
<dbReference type="InterPro" id="IPR011006">
    <property type="entry name" value="CheY-like_superfamily"/>
</dbReference>
<reference evidence="6" key="2">
    <citation type="journal article" date="2023" name="Proc. Natl. Acad. Sci. U.S.A.">
        <title>A global phylogenomic analysis of the shiitake genus Lentinula.</title>
        <authorList>
            <person name="Sierra-Patev S."/>
            <person name="Min B."/>
            <person name="Naranjo-Ortiz M."/>
            <person name="Looney B."/>
            <person name="Konkel Z."/>
            <person name="Slot J.C."/>
            <person name="Sakamoto Y."/>
            <person name="Steenwyk J.L."/>
            <person name="Rokas A."/>
            <person name="Carro J."/>
            <person name="Camarero S."/>
            <person name="Ferreira P."/>
            <person name="Molpeceres G."/>
            <person name="Ruiz-Duenas F.J."/>
            <person name="Serrano A."/>
            <person name="Henrissat B."/>
            <person name="Drula E."/>
            <person name="Hughes K.W."/>
            <person name="Mata J.L."/>
            <person name="Ishikawa N.K."/>
            <person name="Vargas-Isla R."/>
            <person name="Ushijima S."/>
            <person name="Smith C.A."/>
            <person name="Donoghue J."/>
            <person name="Ahrendt S."/>
            <person name="Andreopoulos W."/>
            <person name="He G."/>
            <person name="LaButti K."/>
            <person name="Lipzen A."/>
            <person name="Ng V."/>
            <person name="Riley R."/>
            <person name="Sandor L."/>
            <person name="Barry K."/>
            <person name="Martinez A.T."/>
            <person name="Xiao Y."/>
            <person name="Gibbons J.G."/>
            <person name="Terashima K."/>
            <person name="Grigoriev I.V."/>
            <person name="Hibbett D."/>
        </authorList>
    </citation>
    <scope>NUCLEOTIDE SEQUENCE</scope>
    <source>
        <strain evidence="6">Sp2 HRB7682 ss15</strain>
    </source>
</reference>
<proteinExistence type="predicted"/>
<dbReference type="FunFam" id="3.40.50.2300:FF:000146">
    <property type="entry name" value="Putative two-component response regulator SSK1p"/>
    <property type="match status" value="1"/>
</dbReference>
<dbReference type="Gene3D" id="3.40.50.2300">
    <property type="match status" value="1"/>
</dbReference>
<feature type="region of interest" description="Disordered" evidence="4">
    <location>
        <begin position="788"/>
        <end position="887"/>
    </location>
</feature>
<feature type="domain" description="Response regulatory" evidence="5">
    <location>
        <begin position="925"/>
        <end position="1076"/>
    </location>
</feature>
<dbReference type="Proteomes" id="UP001150238">
    <property type="component" value="Unassembled WGS sequence"/>
</dbReference>
<keyword evidence="1 3" id="KW-0597">Phosphoprotein</keyword>